<dbReference type="Proteomes" id="UP001062846">
    <property type="component" value="Chromosome 3"/>
</dbReference>
<evidence type="ECO:0000313" key="1">
    <source>
        <dbReference type="EMBL" id="KAI8563149.1"/>
    </source>
</evidence>
<protein>
    <submittedName>
        <fullName evidence="1">Uncharacterized protein</fullName>
    </submittedName>
</protein>
<organism evidence="1 2">
    <name type="scientific">Rhododendron molle</name>
    <name type="common">Chinese azalea</name>
    <name type="synonym">Azalea mollis</name>
    <dbReference type="NCBI Taxonomy" id="49168"/>
    <lineage>
        <taxon>Eukaryota</taxon>
        <taxon>Viridiplantae</taxon>
        <taxon>Streptophyta</taxon>
        <taxon>Embryophyta</taxon>
        <taxon>Tracheophyta</taxon>
        <taxon>Spermatophyta</taxon>
        <taxon>Magnoliopsida</taxon>
        <taxon>eudicotyledons</taxon>
        <taxon>Gunneridae</taxon>
        <taxon>Pentapetalae</taxon>
        <taxon>asterids</taxon>
        <taxon>Ericales</taxon>
        <taxon>Ericaceae</taxon>
        <taxon>Ericoideae</taxon>
        <taxon>Rhodoreae</taxon>
        <taxon>Rhododendron</taxon>
    </lineage>
</organism>
<reference evidence="1" key="1">
    <citation type="submission" date="2022-02" db="EMBL/GenBank/DDBJ databases">
        <title>Plant Genome Project.</title>
        <authorList>
            <person name="Zhang R.-G."/>
        </authorList>
    </citation>
    <scope>NUCLEOTIDE SEQUENCE</scope>
    <source>
        <strain evidence="1">AT1</strain>
    </source>
</reference>
<gene>
    <name evidence="1" type="ORF">RHMOL_Rhmol03G0090200</name>
</gene>
<proteinExistence type="predicted"/>
<keyword evidence="2" id="KW-1185">Reference proteome</keyword>
<dbReference type="EMBL" id="CM046390">
    <property type="protein sequence ID" value="KAI8563149.1"/>
    <property type="molecule type" value="Genomic_DNA"/>
</dbReference>
<evidence type="ECO:0000313" key="2">
    <source>
        <dbReference type="Proteomes" id="UP001062846"/>
    </source>
</evidence>
<comment type="caution">
    <text evidence="1">The sequence shown here is derived from an EMBL/GenBank/DDBJ whole genome shotgun (WGS) entry which is preliminary data.</text>
</comment>
<name>A0ACC0PDE4_RHOML</name>
<sequence>MHRHGMRFGLVGQNGRINKVEHPLKEHRINELGFVTKRVNMMERDMQLVIGTHLQLHKCTQTRHIPMGNTHLVVEEANEKESNEEEDNGEESDEKESDEEDNGEESNEKESDEEEGNEEESDEKEGIKNKDFINAMH</sequence>
<accession>A0ACC0PDE4</accession>